<protein>
    <submittedName>
        <fullName evidence="1">Uncharacterized protein</fullName>
    </submittedName>
</protein>
<dbReference type="GeneID" id="25249962"/>
<sequence>MLQVAAAALKGLRGLCLLELVYSLEAQVLRSSKYFKDEAAMWRGSMGMVLINGCTLAFIMKTHKYGKGHTHAAAAAAAKAATAAEAAVAPKQHQQQLLELSVVSLLPFLLLRLKGAVDEGFDD</sequence>
<name>U6LAE9_EIMTE</name>
<dbReference type="VEuPathDB" id="ToxoDB:ETH2_1018900"/>
<dbReference type="RefSeq" id="XP_013236260.1">
    <property type="nucleotide sequence ID" value="XM_013380806.1"/>
</dbReference>
<evidence type="ECO:0000313" key="1">
    <source>
        <dbReference type="EMBL" id="CDJ45514.1"/>
    </source>
</evidence>
<dbReference type="OrthoDB" id="10657978at2759"/>
<dbReference type="AlphaFoldDB" id="U6LAE9"/>
<evidence type="ECO:0000313" key="2">
    <source>
        <dbReference type="Proteomes" id="UP000030747"/>
    </source>
</evidence>
<dbReference type="VEuPathDB" id="ToxoDB:ETH_00003745"/>
<dbReference type="Proteomes" id="UP000030747">
    <property type="component" value="Unassembled WGS sequence"/>
</dbReference>
<dbReference type="EMBL" id="HG678324">
    <property type="protein sequence ID" value="CDJ45514.1"/>
    <property type="molecule type" value="Genomic_DNA"/>
</dbReference>
<accession>U6LAE9</accession>
<proteinExistence type="predicted"/>
<reference evidence="1" key="1">
    <citation type="submission" date="2013-10" db="EMBL/GenBank/DDBJ databases">
        <title>Genomic analysis of the causative agents of coccidiosis in chickens.</title>
        <authorList>
            <person name="Reid A.J."/>
            <person name="Blake D."/>
            <person name="Billington K."/>
            <person name="Browne H."/>
            <person name="Dunn M."/>
            <person name="Hung S."/>
            <person name="Kawahara F."/>
            <person name="Miranda-Saavedra D."/>
            <person name="Mourier T."/>
            <person name="Nagra H."/>
            <person name="Otto T.D."/>
            <person name="Rawlings N."/>
            <person name="Sanchez A."/>
            <person name="Sanders M."/>
            <person name="Subramaniam C."/>
            <person name="Tay Y."/>
            <person name="Dear P."/>
            <person name="Doerig C."/>
            <person name="Gruber A."/>
            <person name="Parkinson J."/>
            <person name="Shirley M."/>
            <person name="Wan K.L."/>
            <person name="Berriman M."/>
            <person name="Tomley F."/>
            <person name="Pain A."/>
        </authorList>
    </citation>
    <scope>NUCLEOTIDE SEQUENCE [LARGE SCALE GENOMIC DNA]</scope>
    <source>
        <strain evidence="1">Houghton</strain>
    </source>
</reference>
<keyword evidence="2" id="KW-1185">Reference proteome</keyword>
<gene>
    <name evidence="1" type="ORF">ETH_00003745</name>
</gene>
<reference evidence="1" key="2">
    <citation type="submission" date="2013-10" db="EMBL/GenBank/DDBJ databases">
        <authorList>
            <person name="Aslett M."/>
        </authorList>
    </citation>
    <scope>NUCLEOTIDE SEQUENCE [LARGE SCALE GENOMIC DNA]</scope>
    <source>
        <strain evidence="1">Houghton</strain>
    </source>
</reference>
<organism evidence="1 2">
    <name type="scientific">Eimeria tenella</name>
    <name type="common">Coccidian parasite</name>
    <dbReference type="NCBI Taxonomy" id="5802"/>
    <lineage>
        <taxon>Eukaryota</taxon>
        <taxon>Sar</taxon>
        <taxon>Alveolata</taxon>
        <taxon>Apicomplexa</taxon>
        <taxon>Conoidasida</taxon>
        <taxon>Coccidia</taxon>
        <taxon>Eucoccidiorida</taxon>
        <taxon>Eimeriorina</taxon>
        <taxon>Eimeriidae</taxon>
        <taxon>Eimeria</taxon>
    </lineage>
</organism>